<reference evidence="1 2" key="1">
    <citation type="submission" date="2023-06" db="EMBL/GenBank/DDBJ databases">
        <authorList>
            <person name="Ham H."/>
            <person name="Park D.S."/>
        </authorList>
    </citation>
    <scope>NUCLEOTIDE SEQUENCE [LARGE SCALE GENOMIC DNA]</scope>
    <source>
        <strain evidence="1 2">KACC 17005</strain>
    </source>
</reference>
<gene>
    <name evidence="1" type="ORF">QRO08_16795</name>
</gene>
<protein>
    <submittedName>
        <fullName evidence="1">Uncharacterized protein</fullName>
    </submittedName>
</protein>
<name>A0ABY9AKL4_PARCI</name>
<sequence>MQAQQSRSARVTRRPQRTRVDNLVAAMRRATRLTASEVAQAMAPLRAAECRLREGVATADQWAVVNTAMLIAREIEKQGVVRGLREHLDAALQALASIEARAMPGTTWAPTALWFYELDAVREGLRLHQFQLEQLSFGELHAATSKVLARHQSAGGAVEARSLESLGLVAKGAVTT</sequence>
<proteinExistence type="predicted"/>
<dbReference type="RefSeq" id="WP_011794734.1">
    <property type="nucleotide sequence ID" value="NZ_CP023687.1"/>
</dbReference>
<evidence type="ECO:0000313" key="2">
    <source>
        <dbReference type="Proteomes" id="UP001242732"/>
    </source>
</evidence>
<dbReference type="Proteomes" id="UP001242732">
    <property type="component" value="Chromosome"/>
</dbReference>
<organism evidence="1 2">
    <name type="scientific">Paracidovorax citrulli</name>
    <name type="common">Acidovorax citrulli</name>
    <dbReference type="NCBI Taxonomy" id="80869"/>
    <lineage>
        <taxon>Bacteria</taxon>
        <taxon>Pseudomonadati</taxon>
        <taxon>Pseudomonadota</taxon>
        <taxon>Betaproteobacteria</taxon>
        <taxon>Burkholderiales</taxon>
        <taxon>Comamonadaceae</taxon>
        <taxon>Paracidovorax</taxon>
    </lineage>
</organism>
<keyword evidence="2" id="KW-1185">Reference proteome</keyword>
<dbReference type="EMBL" id="CP127363">
    <property type="protein sequence ID" value="WIY47487.1"/>
    <property type="molecule type" value="Genomic_DNA"/>
</dbReference>
<accession>A0ABY9AKL4</accession>
<evidence type="ECO:0000313" key="1">
    <source>
        <dbReference type="EMBL" id="WIY47487.1"/>
    </source>
</evidence>